<protein>
    <submittedName>
        <fullName evidence="2">Uncharacterized protein</fullName>
    </submittedName>
</protein>
<feature type="compositionally biased region" description="Basic and acidic residues" evidence="1">
    <location>
        <begin position="233"/>
        <end position="248"/>
    </location>
</feature>
<accession>A0A433QDS5</accession>
<reference evidence="2 3" key="1">
    <citation type="journal article" date="2018" name="New Phytol.">
        <title>Phylogenomics of Endogonaceae and evolution of mycorrhizas within Mucoromycota.</title>
        <authorList>
            <person name="Chang Y."/>
            <person name="Desiro A."/>
            <person name="Na H."/>
            <person name="Sandor L."/>
            <person name="Lipzen A."/>
            <person name="Clum A."/>
            <person name="Barry K."/>
            <person name="Grigoriev I.V."/>
            <person name="Martin F.M."/>
            <person name="Stajich J.E."/>
            <person name="Smith M.E."/>
            <person name="Bonito G."/>
            <person name="Spatafora J.W."/>
        </authorList>
    </citation>
    <scope>NUCLEOTIDE SEQUENCE [LARGE SCALE GENOMIC DNA]</scope>
    <source>
        <strain evidence="2 3">AD002</strain>
    </source>
</reference>
<proteinExistence type="predicted"/>
<feature type="compositionally biased region" description="Basic and acidic residues" evidence="1">
    <location>
        <begin position="482"/>
        <end position="503"/>
    </location>
</feature>
<feature type="region of interest" description="Disordered" evidence="1">
    <location>
        <begin position="476"/>
        <end position="504"/>
    </location>
</feature>
<sequence length="556" mass="60352">MDRQGAPTARDSHKKQRRKVVFVDPDDPSAPYWWPAMVVPSDEIAVFKQTMDASVREPERGEHLVCYFEDASFSTVPESALLSFDPTRAPYITYRTGANADAFRKDKAVLLATYYWETGVVPLRFTWIENAEKVDEVQIVTMMAQSARDRAAKERMTREEAKGEAGTGRLKRRESMPEKLPRRDSASARGAAREIAAKEGGTRDRDGVGTGGKERVRDGSKEPGSGTAGTRGSNKDKDVGHPKPRKDSVGSGGKNGLANGGISRKLSISSVSTTSSNQPKVKPSKLKLHLLDATSNNGSASSKTHTNYNSPTTPKHHPSSAAAKINSSTSTSVTTSPSYTTTTLPPSSLLTSPHTSGERHGPKSRLTTPASPTKLPKATAAVTIASSATSTQKTTGLSFTSLASNPSPALTPIRKSSLPALSSAPLATMMTRADCSHCGVHVHQSERIAKMFCKECLAVLMEMKRENGGTVVSIAVTDTNQEQERKREREREQEQERDWGKDDEGWEEPIVWVMEGEDGEGIVEVEGMRGNGKRKREEDGELSVCLSFMSCQLLVT</sequence>
<feature type="compositionally biased region" description="Polar residues" evidence="1">
    <location>
        <begin position="293"/>
        <end position="313"/>
    </location>
</feature>
<dbReference type="Proteomes" id="UP000274822">
    <property type="component" value="Unassembled WGS sequence"/>
</dbReference>
<feature type="region of interest" description="Disordered" evidence="1">
    <location>
        <begin position="150"/>
        <end position="378"/>
    </location>
</feature>
<evidence type="ECO:0000313" key="3">
    <source>
        <dbReference type="Proteomes" id="UP000274822"/>
    </source>
</evidence>
<feature type="compositionally biased region" description="Basic and acidic residues" evidence="1">
    <location>
        <begin position="150"/>
        <end position="163"/>
    </location>
</feature>
<gene>
    <name evidence="2" type="ORF">BC938DRAFT_482581</name>
</gene>
<organism evidence="2 3">
    <name type="scientific">Jimgerdemannia flammicorona</name>
    <dbReference type="NCBI Taxonomy" id="994334"/>
    <lineage>
        <taxon>Eukaryota</taxon>
        <taxon>Fungi</taxon>
        <taxon>Fungi incertae sedis</taxon>
        <taxon>Mucoromycota</taxon>
        <taxon>Mucoromycotina</taxon>
        <taxon>Endogonomycetes</taxon>
        <taxon>Endogonales</taxon>
        <taxon>Endogonaceae</taxon>
        <taxon>Jimgerdemannia</taxon>
    </lineage>
</organism>
<evidence type="ECO:0000313" key="2">
    <source>
        <dbReference type="EMBL" id="RUS27911.1"/>
    </source>
</evidence>
<evidence type="ECO:0000256" key="1">
    <source>
        <dbReference type="SAM" id="MobiDB-lite"/>
    </source>
</evidence>
<dbReference type="AlphaFoldDB" id="A0A433QDS5"/>
<dbReference type="EMBL" id="RBNJ01007534">
    <property type="protein sequence ID" value="RUS27911.1"/>
    <property type="molecule type" value="Genomic_DNA"/>
</dbReference>
<dbReference type="CDD" id="cd05162">
    <property type="entry name" value="PWWP"/>
    <property type="match status" value="1"/>
</dbReference>
<name>A0A433QDS5_9FUNG</name>
<feature type="compositionally biased region" description="Gly residues" evidence="1">
    <location>
        <begin position="250"/>
        <end position="259"/>
    </location>
</feature>
<keyword evidence="3" id="KW-1185">Reference proteome</keyword>
<dbReference type="SUPFAM" id="SSF63748">
    <property type="entry name" value="Tudor/PWWP/MBT"/>
    <property type="match status" value="1"/>
</dbReference>
<feature type="compositionally biased region" description="Basic and acidic residues" evidence="1">
    <location>
        <begin position="173"/>
        <end position="221"/>
    </location>
</feature>
<feature type="compositionally biased region" description="Low complexity" evidence="1">
    <location>
        <begin position="327"/>
        <end position="355"/>
    </location>
</feature>
<feature type="compositionally biased region" description="Low complexity" evidence="1">
    <location>
        <begin position="260"/>
        <end position="276"/>
    </location>
</feature>
<comment type="caution">
    <text evidence="2">The sequence shown here is derived from an EMBL/GenBank/DDBJ whole genome shotgun (WGS) entry which is preliminary data.</text>
</comment>
<dbReference type="Gene3D" id="2.30.30.140">
    <property type="match status" value="1"/>
</dbReference>